<name>D3AXM1_HETP5</name>
<evidence type="ECO:0000313" key="2">
    <source>
        <dbReference type="Proteomes" id="UP000001396"/>
    </source>
</evidence>
<accession>D3AXM1</accession>
<proteinExistence type="predicted"/>
<dbReference type="RefSeq" id="XP_020437804.1">
    <property type="nucleotide sequence ID" value="XM_020571946.1"/>
</dbReference>
<organism evidence="1 2">
    <name type="scientific">Heterostelium pallidum (strain ATCC 26659 / Pp 5 / PN500)</name>
    <name type="common">Cellular slime mold</name>
    <name type="synonym">Polysphondylium pallidum</name>
    <dbReference type="NCBI Taxonomy" id="670386"/>
    <lineage>
        <taxon>Eukaryota</taxon>
        <taxon>Amoebozoa</taxon>
        <taxon>Evosea</taxon>
        <taxon>Eumycetozoa</taxon>
        <taxon>Dictyostelia</taxon>
        <taxon>Acytosteliales</taxon>
        <taxon>Acytosteliaceae</taxon>
        <taxon>Heterostelium</taxon>
    </lineage>
</organism>
<reference evidence="1 2" key="1">
    <citation type="journal article" date="2011" name="Genome Res.">
        <title>Phylogeny-wide analysis of social amoeba genomes highlights ancient origins for complex intercellular communication.</title>
        <authorList>
            <person name="Heidel A.J."/>
            <person name="Lawal H.M."/>
            <person name="Felder M."/>
            <person name="Schilde C."/>
            <person name="Helps N.R."/>
            <person name="Tunggal B."/>
            <person name="Rivero F."/>
            <person name="John U."/>
            <person name="Schleicher M."/>
            <person name="Eichinger L."/>
            <person name="Platzer M."/>
            <person name="Noegel A.A."/>
            <person name="Schaap P."/>
            <person name="Gloeckner G."/>
        </authorList>
    </citation>
    <scope>NUCLEOTIDE SEQUENCE [LARGE SCALE GENOMIC DNA]</scope>
    <source>
        <strain evidence="2">ATCC 26659 / Pp 5 / PN500</strain>
    </source>
</reference>
<dbReference type="GeneID" id="31356457"/>
<dbReference type="Proteomes" id="UP000001396">
    <property type="component" value="Unassembled WGS sequence"/>
</dbReference>
<evidence type="ECO:0000313" key="1">
    <source>
        <dbReference type="EMBL" id="EFA85698.1"/>
    </source>
</evidence>
<gene>
    <name evidence="1" type="ORF">PPL_00927</name>
</gene>
<comment type="caution">
    <text evidence="1">The sequence shown here is derived from an EMBL/GenBank/DDBJ whole genome shotgun (WGS) entry which is preliminary data.</text>
</comment>
<sequence>MSHITDDTIPIFNEDTIGLGDKSYKNKATHSSTTLIFIYIYIYLSLTHQKPSIPTIHFNTIHTYSAERSKPNKSVVGGVVGSIVIATTTADVNDSDVVVKIDGSISNQLLLQKIYTTLSEFTFHFEYFKSRSLILSMLTFSSFNQSIYCTTSYSPNSASSLLTTACGTTSSKSTIN</sequence>
<dbReference type="InParanoid" id="D3AXM1"/>
<dbReference type="AlphaFoldDB" id="D3AXM1"/>
<keyword evidence="2" id="KW-1185">Reference proteome</keyword>
<protein>
    <submittedName>
        <fullName evidence="1">Uncharacterized protein</fullName>
    </submittedName>
</protein>
<dbReference type="EMBL" id="ADBJ01000004">
    <property type="protein sequence ID" value="EFA85698.1"/>
    <property type="molecule type" value="Genomic_DNA"/>
</dbReference>